<accession>A0ABR7R891</accession>
<dbReference type="InterPro" id="IPR036237">
    <property type="entry name" value="Xyl_isomerase-like_sf"/>
</dbReference>
<organism evidence="2 3">
    <name type="scientific">Pseudoroseomonas ludipueritiae</name>
    <dbReference type="NCBI Taxonomy" id="198093"/>
    <lineage>
        <taxon>Bacteria</taxon>
        <taxon>Pseudomonadati</taxon>
        <taxon>Pseudomonadota</taxon>
        <taxon>Alphaproteobacteria</taxon>
        <taxon>Acetobacterales</taxon>
        <taxon>Acetobacteraceae</taxon>
        <taxon>Pseudoroseomonas</taxon>
    </lineage>
</organism>
<keyword evidence="2" id="KW-0413">Isomerase</keyword>
<comment type="caution">
    <text evidence="2">The sequence shown here is derived from an EMBL/GenBank/DDBJ whole genome shotgun (WGS) entry which is preliminary data.</text>
</comment>
<dbReference type="InterPro" id="IPR050312">
    <property type="entry name" value="IolE/XylAMocC-like"/>
</dbReference>
<dbReference type="EMBL" id="JACTUZ010000056">
    <property type="protein sequence ID" value="MBC9177982.1"/>
    <property type="molecule type" value="Genomic_DNA"/>
</dbReference>
<dbReference type="Proteomes" id="UP000603940">
    <property type="component" value="Unassembled WGS sequence"/>
</dbReference>
<dbReference type="PANTHER" id="PTHR12110">
    <property type="entry name" value="HYDROXYPYRUVATE ISOMERASE"/>
    <property type="match status" value="1"/>
</dbReference>
<dbReference type="GO" id="GO:0016853">
    <property type="term" value="F:isomerase activity"/>
    <property type="evidence" value="ECO:0007669"/>
    <property type="project" value="UniProtKB-KW"/>
</dbReference>
<reference evidence="2 3" key="1">
    <citation type="journal article" date="2009" name="Int. J. Syst. Evol. Microbiol.">
        <title>Transfer of Teichococcus ludipueritiae and Muricoccus roseus to the genus Roseomonas, as Roseomonas ludipueritiae comb. nov. and Roseomonas rosea comb. nov., respectively, and emended description of the genus Roseomonas.</title>
        <authorList>
            <person name="Sanchez-Porro C."/>
            <person name="Gallego V."/>
            <person name="Busse H.J."/>
            <person name="Kampfer P."/>
            <person name="Ventosa A."/>
        </authorList>
    </citation>
    <scope>NUCLEOTIDE SEQUENCE [LARGE SCALE GENOMIC DNA]</scope>
    <source>
        <strain evidence="2 3">DSM 14915</strain>
    </source>
</reference>
<proteinExistence type="predicted"/>
<dbReference type="PANTHER" id="PTHR12110:SF53">
    <property type="entry name" value="BLR5974 PROTEIN"/>
    <property type="match status" value="1"/>
</dbReference>
<gene>
    <name evidence="2" type="ORF">IBL25_13635</name>
</gene>
<keyword evidence="3" id="KW-1185">Reference proteome</keyword>
<dbReference type="InterPro" id="IPR013022">
    <property type="entry name" value="Xyl_isomerase-like_TIM-brl"/>
</dbReference>
<dbReference type="RefSeq" id="WP_187779093.1">
    <property type="nucleotide sequence ID" value="NZ_JACTUZ010000056.1"/>
</dbReference>
<dbReference type="Pfam" id="PF01261">
    <property type="entry name" value="AP_endonuc_2"/>
    <property type="match status" value="1"/>
</dbReference>
<dbReference type="Gene3D" id="3.20.20.150">
    <property type="entry name" value="Divalent-metal-dependent TIM barrel enzymes"/>
    <property type="match status" value="1"/>
</dbReference>
<sequence length="274" mass="30151">MTSHTRPLLGAALTLTGLGTHRDWLLEKQRDLEIQDFTTAEVLDGDWQPLAAQVRRALDGHRGRRGLHGPFWGFKIDSDDPTIRAVVSRRLLQGLEVCEAVGADQMVVHSPFSTWDYNNLDNHRDARAKQVERVHQTLREPLARAEAMGCTLVLENIEDKDPAARVALAASFNSTAVQVSIDTGHAHYAHVSTGAPPVDYYVKAAGAALRHVHIQDSEGFADRHWKPGDGSIRWAAVFRALAALPEMPRLILELRDQAEVPAGAAYLEALGLAE</sequence>
<evidence type="ECO:0000259" key="1">
    <source>
        <dbReference type="Pfam" id="PF01261"/>
    </source>
</evidence>
<name>A0ABR7R891_9PROT</name>
<protein>
    <submittedName>
        <fullName evidence="2">Sugar phosphate isomerase/epimerase</fullName>
    </submittedName>
</protein>
<feature type="domain" description="Xylose isomerase-like TIM barrel" evidence="1">
    <location>
        <begin position="45"/>
        <end position="267"/>
    </location>
</feature>
<dbReference type="SUPFAM" id="SSF51658">
    <property type="entry name" value="Xylose isomerase-like"/>
    <property type="match status" value="1"/>
</dbReference>
<evidence type="ECO:0000313" key="3">
    <source>
        <dbReference type="Proteomes" id="UP000603940"/>
    </source>
</evidence>
<evidence type="ECO:0000313" key="2">
    <source>
        <dbReference type="EMBL" id="MBC9177982.1"/>
    </source>
</evidence>